<dbReference type="UniPathway" id="UPA00558">
    <property type="reaction ID" value="UER00616"/>
</dbReference>
<feature type="active site" description="Schiff-base intermediate with substrate; via pyruvic acid; for decarboxylase activity" evidence="17">
    <location>
        <position position="706"/>
    </location>
</feature>
<feature type="modified residue" description="Pyruvic acid (Ser); by autocatalysis" evidence="17">
    <location>
        <position position="706"/>
    </location>
</feature>
<evidence type="ECO:0000256" key="13">
    <source>
        <dbReference type="ARBA" id="ARBA00023209"/>
    </source>
</evidence>
<evidence type="ECO:0000313" key="19">
    <source>
        <dbReference type="EMBL" id="TGN21135.1"/>
    </source>
</evidence>
<evidence type="ECO:0000256" key="1">
    <source>
        <dbReference type="ARBA" id="ARBA00004651"/>
    </source>
</evidence>
<evidence type="ECO:0000256" key="3">
    <source>
        <dbReference type="ARBA" id="ARBA00009261"/>
    </source>
</evidence>
<keyword evidence="6 17" id="KW-0444">Lipid biosynthesis</keyword>
<dbReference type="Pfam" id="PF02666">
    <property type="entry name" value="PS_Dcarbxylase"/>
    <property type="match status" value="1"/>
</dbReference>
<keyword evidence="16 17" id="KW-0670">Pyruvate</keyword>
<dbReference type="Pfam" id="PF01235">
    <property type="entry name" value="Na_Ala_symp"/>
    <property type="match status" value="1"/>
</dbReference>
<feature type="chain" id="PRO_5023512430" description="Phosphatidylserine decarboxylase alpha chain" evidence="17">
    <location>
        <begin position="706"/>
        <end position="749"/>
    </location>
</feature>
<evidence type="ECO:0000256" key="5">
    <source>
        <dbReference type="ARBA" id="ARBA00022475"/>
    </source>
</evidence>
<comment type="PTM">
    <text evidence="17">Is synthesized initially as an inactive proenzyme. Formation of the active enzyme involves a self-maturation process in which the active site pyruvoyl group is generated from an internal serine residue via an autocatalytic post-translational modification. Two non-identical subunits are generated from the proenzyme in this reaction, and the pyruvate is formed at the N-terminus of the alpha chain, which is derived from the carboxyl end of the proenzyme. The autoendoproteolytic cleavage occurs by a canonical serine protease mechanism, in which the side chain hydroxyl group of the serine supplies its oxygen atom to form the C-terminus of the beta chain, while the remainder of the serine residue undergoes an oxidative deamination to produce ammonia and the pyruvoyl prosthetic group on the alpha chain. During this reaction, the Ser that is part of the protease active site of the proenzyme becomes the pyruvoyl prosthetic group, which constitutes an essential element of the active site of the mature decarboxylase.</text>
</comment>
<comment type="cofactor">
    <cofactor evidence="17">
        <name>pyruvate</name>
        <dbReference type="ChEBI" id="CHEBI:15361"/>
    </cofactor>
    <text evidence="17">Binds 1 pyruvoyl group covalently per subunit.</text>
</comment>
<name>A0A4R9M5Q9_9LEPT</name>
<dbReference type="InterPro" id="IPR033178">
    <property type="entry name" value="PSD_type1_pro"/>
</dbReference>
<organism evidence="19 20">
    <name type="scientific">Leptospira idonii</name>
    <dbReference type="NCBI Taxonomy" id="1193500"/>
    <lineage>
        <taxon>Bacteria</taxon>
        <taxon>Pseudomonadati</taxon>
        <taxon>Spirochaetota</taxon>
        <taxon>Spirochaetia</taxon>
        <taxon>Leptospirales</taxon>
        <taxon>Leptospiraceae</taxon>
        <taxon>Leptospira</taxon>
    </lineage>
</organism>
<dbReference type="InterPro" id="IPR033177">
    <property type="entry name" value="PSD-B"/>
</dbReference>
<feature type="transmembrane region" description="Helical" evidence="18">
    <location>
        <begin position="23"/>
        <end position="50"/>
    </location>
</feature>
<keyword evidence="5 17" id="KW-1003">Cell membrane</keyword>
<feature type="active site" description="Charge relay system; for autoendoproteolytic cleavage activity" evidence="17">
    <location>
        <position position="602"/>
    </location>
</feature>
<comment type="catalytic activity">
    <reaction evidence="17">
        <text>a 1,2-diacyl-sn-glycero-3-phospho-L-serine + H(+) = a 1,2-diacyl-sn-glycero-3-phosphoethanolamine + CO2</text>
        <dbReference type="Rhea" id="RHEA:20828"/>
        <dbReference type="ChEBI" id="CHEBI:15378"/>
        <dbReference type="ChEBI" id="CHEBI:16526"/>
        <dbReference type="ChEBI" id="CHEBI:57262"/>
        <dbReference type="ChEBI" id="CHEBI:64612"/>
        <dbReference type="EC" id="4.1.1.65"/>
    </reaction>
</comment>
<keyword evidence="9 18" id="KW-1133">Transmembrane helix</keyword>
<accession>A0A4R9M5Q9</accession>
<keyword evidence="14 17" id="KW-0456">Lyase</keyword>
<dbReference type="GO" id="GO:0006646">
    <property type="term" value="P:phosphatidylethanolamine biosynthetic process"/>
    <property type="evidence" value="ECO:0007669"/>
    <property type="project" value="UniProtKB-UniRule"/>
</dbReference>
<feature type="transmembrane region" description="Helical" evidence="18">
    <location>
        <begin position="149"/>
        <end position="172"/>
    </location>
</feature>
<feature type="active site" description="Charge relay system; for autoendoproteolytic cleavage activity" evidence="17">
    <location>
        <position position="706"/>
    </location>
</feature>
<feature type="transmembrane region" description="Helical" evidence="18">
    <location>
        <begin position="259"/>
        <end position="282"/>
    </location>
</feature>
<comment type="similarity">
    <text evidence="3">Belongs to the alanine or glycine:cation symporter (AGCS) (TC 2.A.25) family.</text>
</comment>
<comment type="function">
    <text evidence="17">Catalyzes the formation of phosphatidylethanolamine (PtdEtn) from phosphatidylserine (PtdSer).</text>
</comment>
<evidence type="ECO:0000256" key="16">
    <source>
        <dbReference type="ARBA" id="ARBA00023317"/>
    </source>
</evidence>
<reference evidence="19" key="1">
    <citation type="journal article" date="2019" name="PLoS Negl. Trop. Dis.">
        <title>Revisiting the worldwide diversity of Leptospira species in the environment.</title>
        <authorList>
            <person name="Vincent A.T."/>
            <person name="Schiettekatte O."/>
            <person name="Bourhy P."/>
            <person name="Veyrier F.J."/>
            <person name="Picardeau M."/>
        </authorList>
    </citation>
    <scope>NUCLEOTIDE SEQUENCE [LARGE SCALE GENOMIC DNA]</scope>
    <source>
        <strain evidence="19">201300427</strain>
    </source>
</reference>
<evidence type="ECO:0000256" key="7">
    <source>
        <dbReference type="ARBA" id="ARBA00022692"/>
    </source>
</evidence>
<feature type="transmembrane region" description="Helical" evidence="18">
    <location>
        <begin position="214"/>
        <end position="239"/>
    </location>
</feature>
<dbReference type="InterPro" id="IPR001463">
    <property type="entry name" value="Na/Ala_symport"/>
</dbReference>
<dbReference type="GO" id="GO:0004609">
    <property type="term" value="F:phosphatidylserine decarboxylase activity"/>
    <property type="evidence" value="ECO:0007669"/>
    <property type="project" value="UniProtKB-UniRule"/>
</dbReference>
<feature type="transmembrane region" description="Helical" evidence="18">
    <location>
        <begin position="302"/>
        <end position="327"/>
    </location>
</feature>
<feature type="chain" id="PRO_5023512429" description="Phosphatidylserine decarboxylase beta chain" evidence="17">
    <location>
        <begin position="1"/>
        <end position="705"/>
    </location>
</feature>
<protein>
    <recommendedName>
        <fullName evidence="17">Phosphatidylserine decarboxylase proenzyme</fullName>
        <ecNumber evidence="17">4.1.1.65</ecNumber>
    </recommendedName>
    <component>
        <recommendedName>
            <fullName evidence="17">Phosphatidylserine decarboxylase alpha chain</fullName>
        </recommendedName>
    </component>
    <component>
        <recommendedName>
            <fullName evidence="17">Phosphatidylserine decarboxylase beta chain</fullName>
        </recommendedName>
    </component>
</protein>
<keyword evidence="4" id="KW-0813">Transport</keyword>
<keyword evidence="12 17" id="KW-0865">Zymogen</keyword>
<feature type="site" description="Cleavage (non-hydrolytic); by autocatalysis" evidence="17">
    <location>
        <begin position="705"/>
        <end position="706"/>
    </location>
</feature>
<evidence type="ECO:0000256" key="14">
    <source>
        <dbReference type="ARBA" id="ARBA00023239"/>
    </source>
</evidence>
<feature type="transmembrane region" description="Helical" evidence="18">
    <location>
        <begin position="184"/>
        <end position="202"/>
    </location>
</feature>
<dbReference type="AlphaFoldDB" id="A0A4R9M5Q9"/>
<evidence type="ECO:0000256" key="10">
    <source>
        <dbReference type="ARBA" id="ARBA00023098"/>
    </source>
</evidence>
<dbReference type="InterPro" id="IPR003817">
    <property type="entry name" value="PS_Dcarbxylase"/>
</dbReference>
<feature type="active site" description="Charge relay system; for autoendoproteolytic cleavage activity" evidence="17">
    <location>
        <position position="546"/>
    </location>
</feature>
<evidence type="ECO:0000256" key="4">
    <source>
        <dbReference type="ARBA" id="ARBA00022448"/>
    </source>
</evidence>
<dbReference type="PRINTS" id="PR00175">
    <property type="entry name" value="NAALASMPORT"/>
</dbReference>
<dbReference type="RefSeq" id="WP_135758670.1">
    <property type="nucleotide sequence ID" value="NZ_RQHW01000002.1"/>
</dbReference>
<dbReference type="NCBIfam" id="TIGR00163">
    <property type="entry name" value="PS_decarb"/>
    <property type="match status" value="1"/>
</dbReference>
<evidence type="ECO:0000256" key="8">
    <source>
        <dbReference type="ARBA" id="ARBA00022793"/>
    </source>
</evidence>
<dbReference type="EC" id="4.1.1.65" evidence="17"/>
<keyword evidence="20" id="KW-1185">Reference proteome</keyword>
<dbReference type="EMBL" id="RQHW01000002">
    <property type="protein sequence ID" value="TGN21135.1"/>
    <property type="molecule type" value="Genomic_DNA"/>
</dbReference>
<sequence>METFFQSESKFTLLLGSDILSPYFYLILLVGLYLTFRLGFPQIRFLFLSLKILTGNMDFKSSKGQLVHSQAFFAGIGSSLLTGSVFGTGLAVAYGGIGVIFWIWVVSLLVMPVRLVSSTLAVKFRNQLPSGRYLSGPMYFIEKSLRAKWLAVAFSFGSIFTVLIFGGIFPFLSLTYITKEALNFGGMAGPISLSVILLFIVIGGIRRVGRTASILAPLGILLFLFAYFSLFSEGLVSFFSFVADVCREAFTLKALEGGGIFGILRTVSVSLGVFFLSTETAVGKSSGVAGVVRTDYAAKQGLVSMLATFFEGFIMATLVGFVLYSYGAVNFDSVIAFPELILQNKESFSSLLLFGAFLSFGILSLAGWFYTGEQNAFYIFGEKFSNFFRILFIGIILASAYFFLKEGAGIFVIAMKLGYTMAVITSIPLLVALLLLGKSAKLELNKYISESGARYEILKDVYLLFLTLLPKNLISKIFGYFSTLKLPRFMMIPLLKAFAKAYKINLDEAELEIKEYASLNQFFTRALRAEARIIDSAENAVVSPTDSKITSFGNINQSTIIQAKGIDYSVKELLGSEKYYPSFTNGKYITFYLSPQDYHRIHSPFAGQILGYYYEPGKLFPVNDLAVLNIRGLFPKNERLITFLQTEYGKIAVIKVGASNVGKIRVTYDNKIVTNNWIRFSKQHEYKDVSIMIDKGSEMGRFEMGSTVILVFENDTIDLSESIVLGEKIQYGTVVGKFKKKLTKLPVKV</sequence>
<proteinExistence type="inferred from homology"/>
<keyword evidence="15 17" id="KW-1208">Phospholipid metabolism</keyword>
<dbReference type="GO" id="GO:0005283">
    <property type="term" value="F:amino acid:sodium symporter activity"/>
    <property type="evidence" value="ECO:0007669"/>
    <property type="project" value="InterPro"/>
</dbReference>
<dbReference type="Proteomes" id="UP000298058">
    <property type="component" value="Unassembled WGS sequence"/>
</dbReference>
<evidence type="ECO:0000256" key="17">
    <source>
        <dbReference type="HAMAP-Rule" id="MF_00662"/>
    </source>
</evidence>
<keyword evidence="10 17" id="KW-0443">Lipid metabolism</keyword>
<evidence type="ECO:0000256" key="18">
    <source>
        <dbReference type="SAM" id="Phobius"/>
    </source>
</evidence>
<keyword evidence="13 17" id="KW-0594">Phospholipid biosynthesis</keyword>
<evidence type="ECO:0000256" key="12">
    <source>
        <dbReference type="ARBA" id="ARBA00023145"/>
    </source>
</evidence>
<comment type="pathway">
    <text evidence="2">Lipid metabolism.</text>
</comment>
<evidence type="ECO:0000256" key="11">
    <source>
        <dbReference type="ARBA" id="ARBA00023136"/>
    </source>
</evidence>
<dbReference type="PANTHER" id="PTHR10067">
    <property type="entry name" value="PHOSPHATIDYLSERINE DECARBOXYLASE"/>
    <property type="match status" value="1"/>
</dbReference>
<evidence type="ECO:0000256" key="9">
    <source>
        <dbReference type="ARBA" id="ARBA00022989"/>
    </source>
</evidence>
<feature type="transmembrane region" description="Helical" evidence="18">
    <location>
        <begin position="384"/>
        <end position="404"/>
    </location>
</feature>
<keyword evidence="8 17" id="KW-0210">Decarboxylase</keyword>
<dbReference type="GO" id="GO:0005886">
    <property type="term" value="C:plasma membrane"/>
    <property type="evidence" value="ECO:0007669"/>
    <property type="project" value="UniProtKB-SubCell"/>
</dbReference>
<comment type="pathway">
    <text evidence="17">Phospholipid metabolism; phosphatidylethanolamine biosynthesis; phosphatidylethanolamine from CDP-diacylglycerol: step 2/2.</text>
</comment>
<dbReference type="PANTHER" id="PTHR10067:SF6">
    <property type="entry name" value="PHOSPHATIDYLSERINE DECARBOXYLASE PROENZYME, MITOCHONDRIAL"/>
    <property type="match status" value="1"/>
</dbReference>
<comment type="subcellular location">
    <subcellularLocation>
        <location evidence="1">Cell membrane</location>
        <topology evidence="1">Multi-pass membrane protein</topology>
    </subcellularLocation>
    <subcellularLocation>
        <location evidence="17">Cell membrane</location>
        <topology evidence="17">Peripheral membrane protein</topology>
    </subcellularLocation>
</comment>
<dbReference type="OrthoDB" id="9804874at2"/>
<comment type="caution">
    <text evidence="19">The sequence shown here is derived from an EMBL/GenBank/DDBJ whole genome shotgun (WGS) entry which is preliminary data.</text>
</comment>
<evidence type="ECO:0000313" key="20">
    <source>
        <dbReference type="Proteomes" id="UP000298058"/>
    </source>
</evidence>
<comment type="similarity">
    <text evidence="17">Belongs to the phosphatidylserine decarboxylase family. PSD-B subfamily. Prokaryotic type I sub-subfamily.</text>
</comment>
<comment type="subunit">
    <text evidence="17">Heterodimer of a large membrane-associated beta subunit and a small pyruvoyl-containing alpha subunit.</text>
</comment>
<evidence type="ECO:0000256" key="15">
    <source>
        <dbReference type="ARBA" id="ARBA00023264"/>
    </source>
</evidence>
<feature type="transmembrane region" description="Helical" evidence="18">
    <location>
        <begin position="347"/>
        <end position="372"/>
    </location>
</feature>
<gene>
    <name evidence="17 19" type="primary">psd</name>
    <name evidence="19" type="ORF">EHS15_01045</name>
</gene>
<keyword evidence="7 18" id="KW-0812">Transmembrane</keyword>
<evidence type="ECO:0000256" key="2">
    <source>
        <dbReference type="ARBA" id="ARBA00005189"/>
    </source>
</evidence>
<dbReference type="HAMAP" id="MF_00662">
    <property type="entry name" value="PS_decarb_PSD_B_type1"/>
    <property type="match status" value="1"/>
</dbReference>
<evidence type="ECO:0000256" key="6">
    <source>
        <dbReference type="ARBA" id="ARBA00022516"/>
    </source>
</evidence>
<keyword evidence="11 17" id="KW-0472">Membrane</keyword>
<feature type="transmembrane region" description="Helical" evidence="18">
    <location>
        <begin position="410"/>
        <end position="436"/>
    </location>
</feature>